<comment type="caution">
    <text evidence="1">The sequence shown here is derived from an EMBL/GenBank/DDBJ whole genome shotgun (WGS) entry which is preliminary data.</text>
</comment>
<reference evidence="1" key="1">
    <citation type="submission" date="2022-07" db="EMBL/GenBank/DDBJ databases">
        <title>Phylogenomic reconstructions and comparative analyses of Kickxellomycotina fungi.</title>
        <authorList>
            <person name="Reynolds N.K."/>
            <person name="Stajich J.E."/>
            <person name="Barry K."/>
            <person name="Grigoriev I.V."/>
            <person name="Crous P."/>
            <person name="Smith M.E."/>
        </authorList>
    </citation>
    <scope>NUCLEOTIDE SEQUENCE</scope>
    <source>
        <strain evidence="1">CBS 190363</strain>
    </source>
</reference>
<gene>
    <name evidence="1" type="primary">CSR1_2</name>
    <name evidence="1" type="ORF">IWW38_002714</name>
</gene>
<name>A0ACC1M4J4_9FUNG</name>
<organism evidence="1 2">
    <name type="scientific">Coemansia aciculifera</name>
    <dbReference type="NCBI Taxonomy" id="417176"/>
    <lineage>
        <taxon>Eukaryota</taxon>
        <taxon>Fungi</taxon>
        <taxon>Fungi incertae sedis</taxon>
        <taxon>Zoopagomycota</taxon>
        <taxon>Kickxellomycotina</taxon>
        <taxon>Kickxellomycetes</taxon>
        <taxon>Kickxellales</taxon>
        <taxon>Kickxellaceae</taxon>
        <taxon>Coemansia</taxon>
    </lineage>
</organism>
<evidence type="ECO:0000313" key="2">
    <source>
        <dbReference type="Proteomes" id="UP001139981"/>
    </source>
</evidence>
<proteinExistence type="predicted"/>
<keyword evidence="2" id="KW-1185">Reference proteome</keyword>
<evidence type="ECO:0000313" key="1">
    <source>
        <dbReference type="EMBL" id="KAJ2893984.1"/>
    </source>
</evidence>
<dbReference type="EMBL" id="JANBVB010000471">
    <property type="protein sequence ID" value="KAJ2893984.1"/>
    <property type="molecule type" value="Genomic_DNA"/>
</dbReference>
<accession>A0ACC1M4J4</accession>
<sequence length="478" mass="55378">MVISQASVMNEYATKQPSLCGVPGHFTEEEQRKMAKLWTMLLSYFEQVKDKPVKVVGEYLQTISRDWSDLDASDNFKDEDLETLTRRAWQFTKGESGMKRFGIGSRKGKLTREELALDRHVNETTQQYVNRINGRNVVLMPDNFFPSFAHPSTDTRDIRDTFWSTVSIKQHPDYWVHRYMRSAGWDVDRAFAMIKSIVEWRAAESIDKIIHEGDVHSGHDELRLCLSQLVGRDRLGYPLTFVRVRRIMPRANEGFVFKRYLLNQFEAVQAVTRRHGRVTMLYDFTGFSMDNTPFVMVQFMIFLGRKVYADSSSVLILLVDSWLFTNFWNLIRPFLDANLSARIIFVKDVDEVRHFIDDDQLPIELGGKNAFGAPFKLPEEGENTKMFDLDGRKEAEVEWRRRVADFEDITRKWCACIASSSRSTEELDTLAAQRDKAGRLVEQGELALNKFTRSRNNFERLGLVDADGCLVLPSDDQR</sequence>
<protein>
    <submittedName>
        <fullName evidence="1">Phosphatidylinositol transfer protein csr1</fullName>
    </submittedName>
</protein>
<dbReference type="Proteomes" id="UP001139981">
    <property type="component" value="Unassembled WGS sequence"/>
</dbReference>